<sequence>MEVHLHRLLHVRPGQPPGHAGPPQAAPEGARGETPGGLPEHRSAAARRVAGVHRPLIRRRPYRESRPRMITGGRAASGSS</sequence>
<feature type="compositionally biased region" description="Basic residues" evidence="1">
    <location>
        <begin position="1"/>
        <end position="10"/>
    </location>
</feature>
<name>A0ABV5G153_9MICC</name>
<keyword evidence="3" id="KW-1185">Reference proteome</keyword>
<comment type="caution">
    <text evidence="2">The sequence shown here is derived from an EMBL/GenBank/DDBJ whole genome shotgun (WGS) entry which is preliminary data.</text>
</comment>
<evidence type="ECO:0000313" key="3">
    <source>
        <dbReference type="Proteomes" id="UP001589575"/>
    </source>
</evidence>
<protein>
    <submittedName>
        <fullName evidence="2">Uncharacterized protein</fullName>
    </submittedName>
</protein>
<feature type="region of interest" description="Disordered" evidence="1">
    <location>
        <begin position="1"/>
        <end position="80"/>
    </location>
</feature>
<evidence type="ECO:0000313" key="2">
    <source>
        <dbReference type="EMBL" id="MFB9072663.1"/>
    </source>
</evidence>
<dbReference type="EMBL" id="JBHMFI010000001">
    <property type="protein sequence ID" value="MFB9072663.1"/>
    <property type="molecule type" value="Genomic_DNA"/>
</dbReference>
<dbReference type="Proteomes" id="UP001589575">
    <property type="component" value="Unassembled WGS sequence"/>
</dbReference>
<accession>A0ABV5G153</accession>
<evidence type="ECO:0000256" key="1">
    <source>
        <dbReference type="SAM" id="MobiDB-lite"/>
    </source>
</evidence>
<proteinExistence type="predicted"/>
<reference evidence="2 3" key="1">
    <citation type="submission" date="2024-09" db="EMBL/GenBank/DDBJ databases">
        <authorList>
            <person name="Sun Q."/>
            <person name="Mori K."/>
        </authorList>
    </citation>
    <scope>NUCLEOTIDE SEQUENCE [LARGE SCALE GENOMIC DNA]</scope>
    <source>
        <strain evidence="2 3">CCM 7609</strain>
    </source>
</reference>
<gene>
    <name evidence="2" type="ORF">ACFFX0_16245</name>
</gene>
<organism evidence="2 3">
    <name type="scientific">Citricoccus parietis</name>
    <dbReference type="NCBI Taxonomy" id="592307"/>
    <lineage>
        <taxon>Bacteria</taxon>
        <taxon>Bacillati</taxon>
        <taxon>Actinomycetota</taxon>
        <taxon>Actinomycetes</taxon>
        <taxon>Micrococcales</taxon>
        <taxon>Micrococcaceae</taxon>
        <taxon>Citricoccus</taxon>
    </lineage>
</organism>
<feature type="compositionally biased region" description="Low complexity" evidence="1">
    <location>
        <begin position="21"/>
        <end position="33"/>
    </location>
</feature>